<comment type="caution">
    <text evidence="5">The sequence shown here is derived from an EMBL/GenBank/DDBJ whole genome shotgun (WGS) entry which is preliminary data.</text>
</comment>
<feature type="transmembrane region" description="Helical" evidence="2">
    <location>
        <begin position="253"/>
        <end position="274"/>
    </location>
</feature>
<feature type="transmembrane region" description="Helical" evidence="2">
    <location>
        <begin position="224"/>
        <end position="241"/>
    </location>
</feature>
<dbReference type="EMBL" id="PDJD01000001">
    <property type="protein sequence ID" value="PFG21328.1"/>
    <property type="molecule type" value="Genomic_DNA"/>
</dbReference>
<dbReference type="InterPro" id="IPR052901">
    <property type="entry name" value="Bact_TGase-like"/>
</dbReference>
<dbReference type="RefSeq" id="WP_098467734.1">
    <property type="nucleotide sequence ID" value="NZ_PDJD01000001.1"/>
</dbReference>
<evidence type="ECO:0000313" key="4">
    <source>
        <dbReference type="EMBL" id="PFG18472.1"/>
    </source>
</evidence>
<dbReference type="Pfam" id="PF01841">
    <property type="entry name" value="Transglut_core"/>
    <property type="match status" value="1"/>
</dbReference>
<accession>A0A2A9D3P3</accession>
<proteinExistence type="predicted"/>
<dbReference type="AlphaFoldDB" id="A0A2A9D3P3"/>
<feature type="transmembrane region" description="Helical" evidence="2">
    <location>
        <begin position="121"/>
        <end position="144"/>
    </location>
</feature>
<dbReference type="SUPFAM" id="SSF54001">
    <property type="entry name" value="Cysteine proteinases"/>
    <property type="match status" value="1"/>
</dbReference>
<evidence type="ECO:0000256" key="1">
    <source>
        <dbReference type="SAM" id="MobiDB-lite"/>
    </source>
</evidence>
<feature type="transmembrane region" description="Helical" evidence="2">
    <location>
        <begin position="88"/>
        <end position="109"/>
    </location>
</feature>
<dbReference type="PANTHER" id="PTHR42736:SF1">
    <property type="entry name" value="PROTEIN-GLUTAMINE GAMMA-GLUTAMYLTRANSFERASE"/>
    <property type="match status" value="1"/>
</dbReference>
<evidence type="ECO:0000313" key="6">
    <source>
        <dbReference type="Proteomes" id="UP000224915"/>
    </source>
</evidence>
<feature type="domain" description="Transglutaminase-like" evidence="3">
    <location>
        <begin position="500"/>
        <end position="570"/>
    </location>
</feature>
<keyword evidence="6" id="KW-1185">Reference proteome</keyword>
<feature type="region of interest" description="Disordered" evidence="1">
    <location>
        <begin position="569"/>
        <end position="643"/>
    </location>
</feature>
<evidence type="ECO:0000259" key="3">
    <source>
        <dbReference type="SMART" id="SM00460"/>
    </source>
</evidence>
<protein>
    <submittedName>
        <fullName evidence="5">Transglutaminase superfamily protein</fullName>
    </submittedName>
</protein>
<dbReference type="PANTHER" id="PTHR42736">
    <property type="entry name" value="PROTEIN-GLUTAMINE GAMMA-GLUTAMYLTRANSFERASE"/>
    <property type="match status" value="1"/>
</dbReference>
<dbReference type="Gene3D" id="3.10.620.30">
    <property type="match status" value="1"/>
</dbReference>
<feature type="transmembrane region" description="Helical" evidence="2">
    <location>
        <begin position="55"/>
        <end position="76"/>
    </location>
</feature>
<feature type="compositionally biased region" description="Polar residues" evidence="1">
    <location>
        <begin position="1"/>
        <end position="13"/>
    </location>
</feature>
<keyword evidence="2" id="KW-0472">Membrane</keyword>
<evidence type="ECO:0000313" key="5">
    <source>
        <dbReference type="EMBL" id="PFG21328.1"/>
    </source>
</evidence>
<dbReference type="SMART" id="SM00460">
    <property type="entry name" value="TGc"/>
    <property type="match status" value="1"/>
</dbReference>
<name>A0A2A9D3P3_9MICO</name>
<feature type="transmembrane region" description="Helical" evidence="2">
    <location>
        <begin position="200"/>
        <end position="218"/>
    </location>
</feature>
<evidence type="ECO:0000256" key="2">
    <source>
        <dbReference type="SAM" id="Phobius"/>
    </source>
</evidence>
<gene>
    <name evidence="4" type="ORF">ATL40_0008</name>
    <name evidence="5" type="ORF">ATL40_2955</name>
</gene>
<dbReference type="Pfam" id="PF11992">
    <property type="entry name" value="TgpA_N"/>
    <property type="match status" value="1"/>
</dbReference>
<keyword evidence="2" id="KW-0812">Transmembrane</keyword>
<organism evidence="5 6">
    <name type="scientific">Serinibacter salmoneus</name>
    <dbReference type="NCBI Taxonomy" id="556530"/>
    <lineage>
        <taxon>Bacteria</taxon>
        <taxon>Bacillati</taxon>
        <taxon>Actinomycetota</taxon>
        <taxon>Actinomycetes</taxon>
        <taxon>Micrococcales</taxon>
        <taxon>Beutenbergiaceae</taxon>
        <taxon>Serinibacter</taxon>
    </lineage>
</organism>
<feature type="region of interest" description="Disordered" evidence="1">
    <location>
        <begin position="752"/>
        <end position="776"/>
    </location>
</feature>
<sequence length="832" mass="86456">MSRTEMSEATDSALSAAAREAMRGGAPGGPRSADRGPRGSAGGPGGWGERRGARLAIAVAIHLLAALALLAAATLLEPGLANTSWLPPLVTAVAIILTLGLTGVIAASLRGGSRPSGGRSLVSPGAWLGLGLVQVAALLVVAGLTSGIWDLAGAREAFVVAWNQIVTGRIPVEPSRELTWLLVLAIGSLAVLADRLADRAPALIALPLLVLFIVAAVLLVEPVVLSRFAVAAAAYIALLGLSASRNGSARRGAVAAVAGVGALAIGAAVLTVPLTPVGTQGRYDAFGADTIGVSPFTQLAGNLRSGDSQLLLQIEGQETPDYVRVAVLEEWVDDVGWRLGDLAEDPAPVMDVPRTVTPGDSNGEVTLLRLTATDHLTPHLPVPDSTQALATEVEGWAHDESLRMWHASDPLDPGAYRLVVTGERPSAAALAADTTSPDEENTRLDAVHPQVVALAEQVTAGAETDFARALALQQWFTDTGGFTYSLSVADGSTGNRLLDFLERKVGYCEQYASAMAVMLRSLGIPARVVVGYSAGTTNADGVTEIYSTNAHAWVEVEFDDAGWVRFDPTPADGSNLRQQGFGPRETVLGQGPDLGPGSNPGEEGQEVPDVETSAPETGAPEPTTDASSAAPDEQAGSAAQDEQQGRASLLPLVAAMLGAAILALAPNAAREMVRRRRLVRMREAGPAAADAQAWAEIEALALDHGLDLPVNGSVPQIAHEVATAALADRWTRASLDALVERLERAWYAPAPAGGAHGQDVRAAGPGAAREREGGAPAAPERFAVLHQHAHDGPAGSENAELVERLREGLVVHAPIRPADRWFPRSIRPLAWR</sequence>
<dbReference type="InterPro" id="IPR021878">
    <property type="entry name" value="TgpA_N"/>
</dbReference>
<dbReference type="Proteomes" id="UP000224915">
    <property type="component" value="Unassembled WGS sequence"/>
</dbReference>
<feature type="region of interest" description="Disordered" evidence="1">
    <location>
        <begin position="1"/>
        <end position="47"/>
    </location>
</feature>
<dbReference type="EMBL" id="PDJD01000001">
    <property type="protein sequence ID" value="PFG18472.1"/>
    <property type="molecule type" value="Genomic_DNA"/>
</dbReference>
<dbReference type="OrthoDB" id="9804023at2"/>
<dbReference type="InterPro" id="IPR002931">
    <property type="entry name" value="Transglutaminase-like"/>
</dbReference>
<reference evidence="5 6" key="1">
    <citation type="submission" date="2017-10" db="EMBL/GenBank/DDBJ databases">
        <title>Sequencing the genomes of 1000 actinobacteria strains.</title>
        <authorList>
            <person name="Klenk H.-P."/>
        </authorList>
    </citation>
    <scope>NUCLEOTIDE SEQUENCE [LARGE SCALE GENOMIC DNA]</scope>
    <source>
        <strain evidence="5 6">DSM 21801</strain>
    </source>
</reference>
<dbReference type="InterPro" id="IPR038765">
    <property type="entry name" value="Papain-like_cys_pep_sf"/>
</dbReference>
<feature type="transmembrane region" description="Helical" evidence="2">
    <location>
        <begin position="178"/>
        <end position="193"/>
    </location>
</feature>
<keyword evidence="2" id="KW-1133">Transmembrane helix</keyword>